<feature type="chain" id="PRO_5013295988" evidence="1">
    <location>
        <begin position="19"/>
        <end position="215"/>
    </location>
</feature>
<accession>A0A1U7LH25</accession>
<evidence type="ECO:0000313" key="2">
    <source>
        <dbReference type="EMBL" id="OLL21928.1"/>
    </source>
</evidence>
<dbReference type="STRING" id="1198029.A0A1U7LH25"/>
<comment type="caution">
    <text evidence="2">The sequence shown here is derived from an EMBL/GenBank/DDBJ whole genome shotgun (WGS) entry which is preliminary data.</text>
</comment>
<feature type="signal peptide" evidence="1">
    <location>
        <begin position="1"/>
        <end position="18"/>
    </location>
</feature>
<organism evidence="2 3">
    <name type="scientific">Neolecta irregularis (strain DAH-3)</name>
    <dbReference type="NCBI Taxonomy" id="1198029"/>
    <lineage>
        <taxon>Eukaryota</taxon>
        <taxon>Fungi</taxon>
        <taxon>Dikarya</taxon>
        <taxon>Ascomycota</taxon>
        <taxon>Taphrinomycotina</taxon>
        <taxon>Neolectales</taxon>
        <taxon>Neolectaceae</taxon>
        <taxon>Neolecta</taxon>
    </lineage>
</organism>
<dbReference type="OrthoDB" id="2141239at2759"/>
<evidence type="ECO:0000313" key="3">
    <source>
        <dbReference type="Proteomes" id="UP000186594"/>
    </source>
</evidence>
<dbReference type="Proteomes" id="UP000186594">
    <property type="component" value="Unassembled WGS sequence"/>
</dbReference>
<keyword evidence="3" id="KW-1185">Reference proteome</keyword>
<dbReference type="EMBL" id="LXFE01004131">
    <property type="protein sequence ID" value="OLL21928.1"/>
    <property type="molecule type" value="Genomic_DNA"/>
</dbReference>
<name>A0A1U7LH25_NEOID</name>
<evidence type="ECO:0000256" key="1">
    <source>
        <dbReference type="SAM" id="SignalP"/>
    </source>
</evidence>
<keyword evidence="1" id="KW-0732">Signal</keyword>
<reference evidence="2 3" key="1">
    <citation type="submission" date="2016-04" db="EMBL/GenBank/DDBJ databases">
        <title>Evolutionary innovation and constraint leading to complex multicellularity in the Ascomycota.</title>
        <authorList>
            <person name="Cisse O."/>
            <person name="Nguyen A."/>
            <person name="Hewitt D.A."/>
            <person name="Jedd G."/>
            <person name="Stajich J.E."/>
        </authorList>
    </citation>
    <scope>NUCLEOTIDE SEQUENCE [LARGE SCALE GENOMIC DNA]</scope>
    <source>
        <strain evidence="2 3">DAH-3</strain>
    </source>
</reference>
<proteinExistence type="predicted"/>
<protein>
    <submittedName>
        <fullName evidence="2">Uncharacterized protein</fullName>
    </submittedName>
</protein>
<gene>
    <name evidence="2" type="ORF">NEOLI_001998</name>
</gene>
<dbReference type="AlphaFoldDB" id="A0A1U7LH25"/>
<sequence length="215" mass="22745">MIPLSKLLIILAVSYSSARFGNENECVGATKAIQGAPPGVVETFAGQSIASLLAKADPCEKLKWADKIIDQLGSLPGALEAAICFVNAEKNYNNFAQNLVAFCNDPSLPVSTDIRGILPIISEEGPFEAPGTSGVPIRFGAQGTLTAIEFNKLAEITVRQPLAQTEGKSIAMLAVELGFMDMIDFEKVSQLVDANCSGNQSPTKDTTIAPHIHIA</sequence>